<keyword evidence="2" id="KW-1185">Reference proteome</keyword>
<dbReference type="EMBL" id="CM040465">
    <property type="protein sequence ID" value="MCI4384178.1"/>
    <property type="molecule type" value="Genomic_DNA"/>
</dbReference>
<comment type="caution">
    <text evidence="1">The sequence shown here is derived from an EMBL/GenBank/DDBJ whole genome shotgun (WGS) entry which is preliminary data.</text>
</comment>
<organism evidence="1 2">
    <name type="scientific">Pangasianodon gigas</name>
    <name type="common">Mekong giant catfish</name>
    <name type="synonym">Pangasius gigas</name>
    <dbReference type="NCBI Taxonomy" id="30993"/>
    <lineage>
        <taxon>Eukaryota</taxon>
        <taxon>Metazoa</taxon>
        <taxon>Chordata</taxon>
        <taxon>Craniata</taxon>
        <taxon>Vertebrata</taxon>
        <taxon>Euteleostomi</taxon>
        <taxon>Actinopterygii</taxon>
        <taxon>Neopterygii</taxon>
        <taxon>Teleostei</taxon>
        <taxon>Ostariophysi</taxon>
        <taxon>Siluriformes</taxon>
        <taxon>Pangasiidae</taxon>
        <taxon>Pangasianodon</taxon>
    </lineage>
</organism>
<proteinExistence type="predicted"/>
<reference evidence="1 2" key="1">
    <citation type="journal article" date="2022" name="bioRxiv">
        <title>An ancient truncated duplication of the anti-Mullerian hormone receptor type 2 gene is a potential conserved master sex determinant in the Pangasiidae catfish family.</title>
        <authorList>
            <person name="Wen M."/>
            <person name="Pan Q."/>
            <person name="Jouanno E."/>
            <person name="Montfort J."/>
            <person name="Zahm M."/>
            <person name="Cabau C."/>
            <person name="Klopp C."/>
            <person name="Iampietro C."/>
            <person name="Roques C."/>
            <person name="Bouchez O."/>
            <person name="Castinel A."/>
            <person name="Donnadieu C."/>
            <person name="Parrinello H."/>
            <person name="Poncet C."/>
            <person name="Belmonte E."/>
            <person name="Gautier V."/>
            <person name="Avarre J.-C."/>
            <person name="Dugue R."/>
            <person name="Gustiano R."/>
            <person name="Ha T.T.T."/>
            <person name="Campet M."/>
            <person name="Sriphairoj K."/>
            <person name="Ribolli J."/>
            <person name="de Almeida F.L."/>
            <person name="Desvignes T."/>
            <person name="Postlethwait J.H."/>
            <person name="Bucao C.F."/>
            <person name="Robinson-Rechavi M."/>
            <person name="Bobe J."/>
            <person name="Herpin A."/>
            <person name="Guiguen Y."/>
        </authorList>
    </citation>
    <scope>NUCLEOTIDE SEQUENCE [LARGE SCALE GENOMIC DNA]</scope>
    <source>
        <strain evidence="1">YG-Dec2019</strain>
    </source>
</reference>
<dbReference type="Proteomes" id="UP000829447">
    <property type="component" value="Linkage Group LG12"/>
</dbReference>
<evidence type="ECO:0000313" key="1">
    <source>
        <dbReference type="EMBL" id="MCI4384178.1"/>
    </source>
</evidence>
<sequence>MYLLYSAALDYRKCSFVFLEYDCTIALYKSCSIQKAVESVISQPNKAQNQEESNVSCTCE</sequence>
<gene>
    <name evidence="1" type="ORF">PGIGA_G00035960</name>
</gene>
<protein>
    <submittedName>
        <fullName evidence="1">Uncharacterized protein</fullName>
    </submittedName>
</protein>
<evidence type="ECO:0000313" key="2">
    <source>
        <dbReference type="Proteomes" id="UP000829447"/>
    </source>
</evidence>
<accession>A0ACC5WYP8</accession>
<name>A0ACC5WYP8_PANGG</name>